<evidence type="ECO:0000259" key="4">
    <source>
        <dbReference type="PROSITE" id="PS51444"/>
    </source>
</evidence>
<feature type="compositionally biased region" description="Pro residues" evidence="3">
    <location>
        <begin position="726"/>
        <end position="747"/>
    </location>
</feature>
<feature type="compositionally biased region" description="Gly residues" evidence="3">
    <location>
        <begin position="681"/>
        <end position="694"/>
    </location>
</feature>
<feature type="compositionally biased region" description="Gly residues" evidence="3">
    <location>
        <begin position="96"/>
        <end position="106"/>
    </location>
</feature>
<comment type="caution">
    <text evidence="5">The sequence shown here is derived from an EMBL/GenBank/DDBJ whole genome shotgun (WGS) entry which is preliminary data.</text>
</comment>
<dbReference type="OrthoDB" id="1668162at2759"/>
<dbReference type="EMBL" id="LSYV01000113">
    <property type="protein sequence ID" value="KXZ42876.1"/>
    <property type="molecule type" value="Genomic_DNA"/>
</dbReference>
<dbReference type="PANTHER" id="PTHR45691">
    <property type="entry name" value="PROTEIN DIAPHANOUS"/>
    <property type="match status" value="1"/>
</dbReference>
<dbReference type="SUPFAM" id="SSF101447">
    <property type="entry name" value="Formin homology 2 domain (FH2 domain)"/>
    <property type="match status" value="1"/>
</dbReference>
<keyword evidence="2" id="KW-0175">Coiled coil</keyword>
<dbReference type="InterPro" id="IPR051412">
    <property type="entry name" value="Formin_Homology_Diaphanous_sf"/>
</dbReference>
<dbReference type="STRING" id="33097.A0A150FZ29"/>
<dbReference type="SMART" id="SM00498">
    <property type="entry name" value="FH2"/>
    <property type="match status" value="1"/>
</dbReference>
<dbReference type="Gene3D" id="1.20.58.2220">
    <property type="entry name" value="Formin, FH2 domain"/>
    <property type="match status" value="1"/>
</dbReference>
<sequence length="900" mass="94306">MTLAQMLRARTCTDGGSEEEEEEESPLLGSGGLASRTAALGRQGPQPKPVPQPSKKLKTIFWDSIPALRLHSTFWVEPDEDEQRGQPAAEGEGEGEGGAGESGGEGPTTLDWSLMEEMFAVVAKQPRATASKTPAKQAQQSVIDSKKSYNINILMGSKIKMPVDVLRARVVQLDPRVFDEDVLEALGKCVPDAEDQAALAAYRDSGKPVEELADAERVCLQLMSIPNADQRLKVYGYKFKLPSLIDKARQAYAANLRAIEAMRTSPMFRRALRLAVSAGNFLNYGTRMGNAVGFRLRVLPKLADTKSADNKHSLLSMLALEVMRIGERYGESPDVVLSDQMAALADPKLKTSHQESGDTLNSVEQQLNEMRDFLSTYVPITDVPDVVDRFADTMREELETLERQAAEVKELQARVKVEYEAMLKYFGENLNSTPSDTEFWDAISQFVDKFSATQKALVTERKEKEEREARRRQREAAEAEKARKASLRRQETADARERLLSGGRTPAKQQLQHQQQHLTGAGPAPATNAFAAAAAAVHQPSMSLPGTPTVTRAFADSAGGAFLTTPPTFAAEPPTNGSAGGALALAHLTPTFDLPPSTDGGAATAATAAAAPSTSRPAFTLLQRRASRDGGGLFGVDGGGLDGGYLASPGPSPMAHSLSLSSSSFAARLSEAGFSLHTGTAGSGAGAASGGGAGTAPSSPDLGAVLKAKRQQLGSHLAPHPHPHLHPPGPHPHPSPHPQPQHGPVPQHPASHTQGSNLMPHISAPLPGQQHPGGQGQGQGPHAGGLLDAADASSSTAAGDPSGAAGANPPPQPPSAQLSLPPHPAGASLGAGAAPDAPAAAGAGPALPGGESPDRGRAGSLASWLDARSGSALSGEQWDIYLAVEDVMNDMLDTLAYGPV</sequence>
<dbReference type="PROSITE" id="PS51444">
    <property type="entry name" value="FH2"/>
    <property type="match status" value="1"/>
</dbReference>
<dbReference type="PANTHER" id="PTHR45691:SF6">
    <property type="entry name" value="PROTEIN DIAPHANOUS"/>
    <property type="match status" value="1"/>
</dbReference>
<name>A0A150FZ29_GONPE</name>
<keyword evidence="6" id="KW-1185">Reference proteome</keyword>
<accession>A0A150FZ29</accession>
<feature type="region of interest" description="Disordered" evidence="3">
    <location>
        <begin position="1"/>
        <end position="55"/>
    </location>
</feature>
<evidence type="ECO:0000256" key="2">
    <source>
        <dbReference type="SAM" id="Coils"/>
    </source>
</evidence>
<feature type="compositionally biased region" description="Low complexity" evidence="3">
    <location>
        <begin position="815"/>
        <end position="850"/>
    </location>
</feature>
<feature type="compositionally biased region" description="Low complexity" evidence="3">
    <location>
        <begin position="509"/>
        <end position="525"/>
    </location>
</feature>
<feature type="region of interest" description="Disordered" evidence="3">
    <location>
        <begin position="457"/>
        <end position="525"/>
    </location>
</feature>
<protein>
    <recommendedName>
        <fullName evidence="1">Formin-like protein</fullName>
    </recommendedName>
</protein>
<feature type="region of interest" description="Disordered" evidence="3">
    <location>
        <begin position="680"/>
        <end position="861"/>
    </location>
</feature>
<comment type="similarity">
    <text evidence="1">Belongs to the formin-like family.</text>
</comment>
<dbReference type="AlphaFoldDB" id="A0A150FZ29"/>
<evidence type="ECO:0000313" key="5">
    <source>
        <dbReference type="EMBL" id="KXZ42876.1"/>
    </source>
</evidence>
<proteinExistence type="inferred from homology"/>
<feature type="compositionally biased region" description="Low complexity" evidence="3">
    <location>
        <begin position="784"/>
        <end position="807"/>
    </location>
</feature>
<reference evidence="6" key="1">
    <citation type="journal article" date="2016" name="Nat. Commun.">
        <title>The Gonium pectorale genome demonstrates co-option of cell cycle regulation during the evolution of multicellularity.</title>
        <authorList>
            <person name="Hanschen E.R."/>
            <person name="Marriage T.N."/>
            <person name="Ferris P.J."/>
            <person name="Hamaji T."/>
            <person name="Toyoda A."/>
            <person name="Fujiyama A."/>
            <person name="Neme R."/>
            <person name="Noguchi H."/>
            <person name="Minakuchi Y."/>
            <person name="Suzuki M."/>
            <person name="Kawai-Toyooka H."/>
            <person name="Smith D.R."/>
            <person name="Sparks H."/>
            <person name="Anderson J."/>
            <person name="Bakaric R."/>
            <person name="Luria V."/>
            <person name="Karger A."/>
            <person name="Kirschner M.W."/>
            <person name="Durand P.M."/>
            <person name="Michod R.E."/>
            <person name="Nozaki H."/>
            <person name="Olson B.J."/>
        </authorList>
    </citation>
    <scope>NUCLEOTIDE SEQUENCE [LARGE SCALE GENOMIC DNA]</scope>
    <source>
        <strain evidence="6">NIES-2863</strain>
    </source>
</reference>
<dbReference type="InterPro" id="IPR015425">
    <property type="entry name" value="FH2_Formin"/>
</dbReference>
<organism evidence="5 6">
    <name type="scientific">Gonium pectorale</name>
    <name type="common">Green alga</name>
    <dbReference type="NCBI Taxonomy" id="33097"/>
    <lineage>
        <taxon>Eukaryota</taxon>
        <taxon>Viridiplantae</taxon>
        <taxon>Chlorophyta</taxon>
        <taxon>core chlorophytes</taxon>
        <taxon>Chlorophyceae</taxon>
        <taxon>CS clade</taxon>
        <taxon>Chlamydomonadales</taxon>
        <taxon>Volvocaceae</taxon>
        <taxon>Gonium</taxon>
    </lineage>
</organism>
<evidence type="ECO:0000256" key="1">
    <source>
        <dbReference type="RuleBase" id="RU361260"/>
    </source>
</evidence>
<dbReference type="Proteomes" id="UP000075714">
    <property type="component" value="Unassembled WGS sequence"/>
</dbReference>
<dbReference type="Pfam" id="PF02181">
    <property type="entry name" value="FH2"/>
    <property type="match status" value="1"/>
</dbReference>
<dbReference type="GO" id="GO:0005884">
    <property type="term" value="C:actin filament"/>
    <property type="evidence" value="ECO:0007669"/>
    <property type="project" value="TreeGrafter"/>
</dbReference>
<feature type="region of interest" description="Disordered" evidence="3">
    <location>
        <begin position="77"/>
        <end position="109"/>
    </location>
</feature>
<feature type="domain" description="FH2" evidence="4">
    <location>
        <begin position="47"/>
        <end position="476"/>
    </location>
</feature>
<dbReference type="InterPro" id="IPR042201">
    <property type="entry name" value="FH2_Formin_sf"/>
</dbReference>
<feature type="compositionally biased region" description="Basic and acidic residues" evidence="3">
    <location>
        <begin position="458"/>
        <end position="499"/>
    </location>
</feature>
<dbReference type="GO" id="GO:0030041">
    <property type="term" value="P:actin filament polymerization"/>
    <property type="evidence" value="ECO:0007669"/>
    <property type="project" value="TreeGrafter"/>
</dbReference>
<feature type="compositionally biased region" description="Gly residues" evidence="3">
    <location>
        <begin position="771"/>
        <end position="783"/>
    </location>
</feature>
<evidence type="ECO:0000313" key="6">
    <source>
        <dbReference type="Proteomes" id="UP000075714"/>
    </source>
</evidence>
<feature type="coiled-coil region" evidence="2">
    <location>
        <begin position="391"/>
        <end position="421"/>
    </location>
</feature>
<feature type="compositionally biased region" description="Acidic residues" evidence="3">
    <location>
        <begin position="16"/>
        <end position="25"/>
    </location>
</feature>
<gene>
    <name evidence="5" type="ORF">GPECTOR_113g288</name>
</gene>
<evidence type="ECO:0000256" key="3">
    <source>
        <dbReference type="SAM" id="MobiDB-lite"/>
    </source>
</evidence>